<name>A0A917S426_9BACL</name>
<gene>
    <name evidence="3" type="ORF">GCM10007968_15230</name>
</gene>
<proteinExistence type="predicted"/>
<keyword evidence="1" id="KW-0812">Transmembrane</keyword>
<protein>
    <recommendedName>
        <fullName evidence="2">TNT domain-containing protein</fullName>
    </recommendedName>
</protein>
<evidence type="ECO:0000256" key="1">
    <source>
        <dbReference type="SAM" id="Phobius"/>
    </source>
</evidence>
<dbReference type="AlphaFoldDB" id="A0A917S426"/>
<reference evidence="3" key="2">
    <citation type="submission" date="2020-09" db="EMBL/GenBank/DDBJ databases">
        <authorList>
            <person name="Sun Q."/>
            <person name="Ohkuma M."/>
        </authorList>
    </citation>
    <scope>NUCLEOTIDE SEQUENCE</scope>
    <source>
        <strain evidence="3">JCM 15325</strain>
    </source>
</reference>
<feature type="domain" description="TNT" evidence="2">
    <location>
        <begin position="480"/>
        <end position="532"/>
    </location>
</feature>
<keyword evidence="4" id="KW-1185">Reference proteome</keyword>
<dbReference type="Proteomes" id="UP000654670">
    <property type="component" value="Unassembled WGS sequence"/>
</dbReference>
<dbReference type="InterPro" id="IPR025331">
    <property type="entry name" value="TNT"/>
</dbReference>
<evidence type="ECO:0000313" key="4">
    <source>
        <dbReference type="Proteomes" id="UP000654670"/>
    </source>
</evidence>
<organism evidence="3 4">
    <name type="scientific">Sporolactobacillus putidus</name>
    <dbReference type="NCBI Taxonomy" id="492735"/>
    <lineage>
        <taxon>Bacteria</taxon>
        <taxon>Bacillati</taxon>
        <taxon>Bacillota</taxon>
        <taxon>Bacilli</taxon>
        <taxon>Bacillales</taxon>
        <taxon>Sporolactobacillaceae</taxon>
        <taxon>Sporolactobacillus</taxon>
    </lineage>
</organism>
<evidence type="ECO:0000313" key="3">
    <source>
        <dbReference type="EMBL" id="GGL52058.1"/>
    </source>
</evidence>
<sequence length="601" mass="65824">MGEDVSYRSGSWDDMGRAIAKISGWGGALERMQQMDRTLQQIQNAIDDLDEDRRLWFSYKSQAGALDKLGQDYRKLDTFTGEAGNAVSRQIDDPFYKQMDAFVAEMSQISISQYHTRNTLNVKEYQATSPLASVAAYEPVTKQSITFDDLFNSSSLMAASLKKEYEIYRAAAGKQTGGVTFDQYKAGIQYSRGFDYRSIKDKQMDKEFWVNLGVGAAIVILTIACPLAGIAAGAAYGAMQLTDAATGTSMISGRKLSTEERVTEGVFGVLDVIPAFKAAGAFSAIGRMGTKGVTTLGGLTKTMGRASGRRVIQLKQISRAGIDSVKQAAANAGDRLSLGGLQPEFAGASGVGGAGGGERLIQNVKNTFRQMASKERVTQQVNYSKIGEVQGAEKASTTVDNILRKTKCTNSDLQVYLKSINSDLADEYLKMGKWPEKVQIPKSPEVLKPNGKIDWSQVPNDGFKLNEKGNPIKKPYIPRVGEVIDRYGPADGRFTSPVIDGKPYSYEQRSLPYLEDGSKYHQYEITRDFNNIKSYIENCSNEKLKAAIEGYMSKYSLTVDDLVIEKGEIAPGFGSIGGGIQYQLPLPIKMLEDLGMIEKLF</sequence>
<comment type="caution">
    <text evidence="3">The sequence shown here is derived from an EMBL/GenBank/DDBJ whole genome shotgun (WGS) entry which is preliminary data.</text>
</comment>
<dbReference type="Pfam" id="PF14021">
    <property type="entry name" value="TNT"/>
    <property type="match status" value="1"/>
</dbReference>
<dbReference type="GO" id="GO:0050135">
    <property type="term" value="F:NADP+ nucleosidase activity"/>
    <property type="evidence" value="ECO:0007669"/>
    <property type="project" value="InterPro"/>
</dbReference>
<accession>A0A917S426</accession>
<keyword evidence="1" id="KW-1133">Transmembrane helix</keyword>
<dbReference type="RefSeq" id="WP_188802494.1">
    <property type="nucleotide sequence ID" value="NZ_BMOK01000005.1"/>
</dbReference>
<reference evidence="3" key="1">
    <citation type="journal article" date="2014" name="Int. J. Syst. Evol. Microbiol.">
        <title>Complete genome sequence of Corynebacterium casei LMG S-19264T (=DSM 44701T), isolated from a smear-ripened cheese.</title>
        <authorList>
            <consortium name="US DOE Joint Genome Institute (JGI-PGF)"/>
            <person name="Walter F."/>
            <person name="Albersmeier A."/>
            <person name="Kalinowski J."/>
            <person name="Ruckert C."/>
        </authorList>
    </citation>
    <scope>NUCLEOTIDE SEQUENCE</scope>
    <source>
        <strain evidence="3">JCM 15325</strain>
    </source>
</reference>
<feature type="transmembrane region" description="Helical" evidence="1">
    <location>
        <begin position="208"/>
        <end position="236"/>
    </location>
</feature>
<evidence type="ECO:0000259" key="2">
    <source>
        <dbReference type="Pfam" id="PF14021"/>
    </source>
</evidence>
<keyword evidence="1" id="KW-0472">Membrane</keyword>
<dbReference type="EMBL" id="BMOK01000005">
    <property type="protein sequence ID" value="GGL52058.1"/>
    <property type="molecule type" value="Genomic_DNA"/>
</dbReference>